<dbReference type="EMBL" id="MCBS01024931">
    <property type="protein sequence ID" value="RKF72117.1"/>
    <property type="molecule type" value="Genomic_DNA"/>
</dbReference>
<organism evidence="1 2">
    <name type="scientific">Golovinomyces cichoracearum</name>
    <dbReference type="NCBI Taxonomy" id="62708"/>
    <lineage>
        <taxon>Eukaryota</taxon>
        <taxon>Fungi</taxon>
        <taxon>Dikarya</taxon>
        <taxon>Ascomycota</taxon>
        <taxon>Pezizomycotina</taxon>
        <taxon>Leotiomycetes</taxon>
        <taxon>Erysiphales</taxon>
        <taxon>Erysiphaceae</taxon>
        <taxon>Golovinomyces</taxon>
    </lineage>
</organism>
<dbReference type="AlphaFoldDB" id="A0A420IC93"/>
<comment type="caution">
    <text evidence="1">The sequence shown here is derived from an EMBL/GenBank/DDBJ whole genome shotgun (WGS) entry which is preliminary data.</text>
</comment>
<reference evidence="1 2" key="1">
    <citation type="journal article" date="2018" name="BMC Genomics">
        <title>Comparative genome analyses reveal sequence features reflecting distinct modes of host-adaptation between dicot and monocot powdery mildew.</title>
        <authorList>
            <person name="Wu Y."/>
            <person name="Ma X."/>
            <person name="Pan Z."/>
            <person name="Kale S.D."/>
            <person name="Song Y."/>
            <person name="King H."/>
            <person name="Zhang Q."/>
            <person name="Presley C."/>
            <person name="Deng X."/>
            <person name="Wei C.I."/>
            <person name="Xiao S."/>
        </authorList>
    </citation>
    <scope>NUCLEOTIDE SEQUENCE [LARGE SCALE GENOMIC DNA]</scope>
    <source>
        <strain evidence="1">UMSG1</strain>
    </source>
</reference>
<proteinExistence type="predicted"/>
<evidence type="ECO:0000313" key="1">
    <source>
        <dbReference type="EMBL" id="RKF72117.1"/>
    </source>
</evidence>
<protein>
    <submittedName>
        <fullName evidence="1">Uncharacterized protein</fullName>
    </submittedName>
</protein>
<sequence length="344" mass="38209">MAESDLSESLQSLQNIIDLVAGNHDSYNKNFSTNTLKLVETGKSLRSHNKDGAKSWMSANFKQSITLPKLTENFHLALDELETQIILSKAHLSRELDNLRSNRFAPENSTHHVERQPTDFDVLNQGVNTENVNMGGCVPEIEVEVLENKTETHPRNQDLISSPNLVISEPVDVKTKQELMRNKSMQAQFSFEIQAATEPHALTIKTLPEEDSNLKMGTSVSQNPTIDSLFDLPTDKKPNTNSTTNLGNMIDNLEDFNRQTQDFNQAQNANLSSFEQENILKESGIIDLDNLGILTPSTNAKQSLDFSGNQNASSENKLSHINFDAITGIDDSVFDGAFFGDPTN</sequence>
<gene>
    <name evidence="1" type="ORF">GcM1_249197</name>
</gene>
<evidence type="ECO:0000313" key="2">
    <source>
        <dbReference type="Proteomes" id="UP000285326"/>
    </source>
</evidence>
<accession>A0A420IC93</accession>
<dbReference type="Proteomes" id="UP000285326">
    <property type="component" value="Unassembled WGS sequence"/>
</dbReference>
<name>A0A420IC93_9PEZI</name>